<accession>A0ACC0G7A4</accession>
<name>A0ACC0G7A4_9ERIC</name>
<dbReference type="Proteomes" id="UP001060215">
    <property type="component" value="Chromosome 10"/>
</dbReference>
<gene>
    <name evidence="1" type="ORF">LOK49_LG10G02963</name>
</gene>
<organism evidence="1 2">
    <name type="scientific">Camellia lanceoleosa</name>
    <dbReference type="NCBI Taxonomy" id="1840588"/>
    <lineage>
        <taxon>Eukaryota</taxon>
        <taxon>Viridiplantae</taxon>
        <taxon>Streptophyta</taxon>
        <taxon>Embryophyta</taxon>
        <taxon>Tracheophyta</taxon>
        <taxon>Spermatophyta</taxon>
        <taxon>Magnoliopsida</taxon>
        <taxon>eudicotyledons</taxon>
        <taxon>Gunneridae</taxon>
        <taxon>Pentapetalae</taxon>
        <taxon>asterids</taxon>
        <taxon>Ericales</taxon>
        <taxon>Theaceae</taxon>
        <taxon>Camellia</taxon>
    </lineage>
</organism>
<protein>
    <submittedName>
        <fullName evidence="1">Protein argonaute 2</fullName>
    </submittedName>
</protein>
<proteinExistence type="predicted"/>
<evidence type="ECO:0000313" key="2">
    <source>
        <dbReference type="Proteomes" id="UP001060215"/>
    </source>
</evidence>
<keyword evidence="2" id="KW-1185">Reference proteome</keyword>
<reference evidence="1 2" key="1">
    <citation type="journal article" date="2022" name="Plant J.">
        <title>Chromosome-level genome of Camellia lanceoleosa provides a valuable resource for understanding genome evolution and self-incompatibility.</title>
        <authorList>
            <person name="Gong W."/>
            <person name="Xiao S."/>
            <person name="Wang L."/>
            <person name="Liao Z."/>
            <person name="Chang Y."/>
            <person name="Mo W."/>
            <person name="Hu G."/>
            <person name="Li W."/>
            <person name="Zhao G."/>
            <person name="Zhu H."/>
            <person name="Hu X."/>
            <person name="Ji K."/>
            <person name="Xiang X."/>
            <person name="Song Q."/>
            <person name="Yuan D."/>
            <person name="Jin S."/>
            <person name="Zhang L."/>
        </authorList>
    </citation>
    <scope>NUCLEOTIDE SEQUENCE [LARGE SCALE GENOMIC DNA]</scope>
    <source>
        <strain evidence="1">SQ_2022a</strain>
    </source>
</reference>
<sequence>MPLPTGTFYVELSGGDDTAPCSYRFTIELVNELKVSKLNDYSQGMLSNAPREVFQAMDSVIKDNPSRHMLPVGRSFYSKEFRPNDDLGYGIAASRGF</sequence>
<dbReference type="EMBL" id="CM045767">
    <property type="protein sequence ID" value="KAI7996398.1"/>
    <property type="molecule type" value="Genomic_DNA"/>
</dbReference>
<comment type="caution">
    <text evidence="1">The sequence shown here is derived from an EMBL/GenBank/DDBJ whole genome shotgun (WGS) entry which is preliminary data.</text>
</comment>
<evidence type="ECO:0000313" key="1">
    <source>
        <dbReference type="EMBL" id="KAI7996398.1"/>
    </source>
</evidence>